<feature type="transmembrane region" description="Helical" evidence="1">
    <location>
        <begin position="37"/>
        <end position="60"/>
    </location>
</feature>
<organism evidence="2 3">
    <name type="scientific">Sulfidibacter corallicola</name>
    <dbReference type="NCBI Taxonomy" id="2818388"/>
    <lineage>
        <taxon>Bacteria</taxon>
        <taxon>Pseudomonadati</taxon>
        <taxon>Acidobacteriota</taxon>
        <taxon>Holophagae</taxon>
        <taxon>Acanthopleuribacterales</taxon>
        <taxon>Acanthopleuribacteraceae</taxon>
        <taxon>Sulfidibacter</taxon>
    </lineage>
</organism>
<reference evidence="2" key="1">
    <citation type="submission" date="2021-03" db="EMBL/GenBank/DDBJ databases">
        <title>Acanthopleuribacteraceae sp. M133.</title>
        <authorList>
            <person name="Wang G."/>
        </authorList>
    </citation>
    <scope>NUCLEOTIDE SEQUENCE</scope>
    <source>
        <strain evidence="2">M133</strain>
    </source>
</reference>
<proteinExistence type="predicted"/>
<keyword evidence="1" id="KW-0812">Transmembrane</keyword>
<gene>
    <name evidence="2" type="ORF">J3U87_19490</name>
</gene>
<feature type="transmembrane region" description="Helical" evidence="1">
    <location>
        <begin position="134"/>
        <end position="155"/>
    </location>
</feature>
<sequence>MKWSKFFGGFLLVILLTFAKSKITRYGVPIEFSIFLIFFVIRSTDTVRAILMTFILSLGLDLILQTGQVKGLATMTQMLLVYVIMLLKKHVIPNYEDLFLLGLFALFYVAEYYLRLGLGKLLNTYISTISPTILVFHALFHTAIFGLLLVINLRFSRGDS</sequence>
<keyword evidence="3" id="KW-1185">Reference proteome</keyword>
<accession>A0A8A4TDZ0</accession>
<feature type="transmembrane region" description="Helical" evidence="1">
    <location>
        <begin position="98"/>
        <end position="114"/>
    </location>
</feature>
<dbReference type="KEGG" id="scor:J3U87_19490"/>
<evidence type="ECO:0000313" key="3">
    <source>
        <dbReference type="Proteomes" id="UP000663929"/>
    </source>
</evidence>
<dbReference type="RefSeq" id="WP_237377443.1">
    <property type="nucleotide sequence ID" value="NZ_CP071793.1"/>
</dbReference>
<keyword evidence="1" id="KW-0472">Membrane</keyword>
<evidence type="ECO:0000256" key="1">
    <source>
        <dbReference type="SAM" id="Phobius"/>
    </source>
</evidence>
<protein>
    <recommendedName>
        <fullName evidence="4">Rod shape-determining protein MreD</fullName>
    </recommendedName>
</protein>
<evidence type="ECO:0008006" key="4">
    <source>
        <dbReference type="Google" id="ProtNLM"/>
    </source>
</evidence>
<keyword evidence="1" id="KW-1133">Transmembrane helix</keyword>
<dbReference type="Proteomes" id="UP000663929">
    <property type="component" value="Chromosome"/>
</dbReference>
<dbReference type="EMBL" id="CP071793">
    <property type="protein sequence ID" value="QTD47777.1"/>
    <property type="molecule type" value="Genomic_DNA"/>
</dbReference>
<name>A0A8A4TDZ0_SULCO</name>
<feature type="transmembrane region" description="Helical" evidence="1">
    <location>
        <begin position="72"/>
        <end position="92"/>
    </location>
</feature>
<evidence type="ECO:0000313" key="2">
    <source>
        <dbReference type="EMBL" id="QTD47777.1"/>
    </source>
</evidence>
<dbReference type="AlphaFoldDB" id="A0A8A4TDZ0"/>